<reference evidence="2" key="1">
    <citation type="journal article" date="2013" name="J. Plant Res.">
        <title>Effect of fungi and light on seed germination of three Opuntia species from semiarid lands of central Mexico.</title>
        <authorList>
            <person name="Delgado-Sanchez P."/>
            <person name="Jimenez-Bremont J.F."/>
            <person name="Guerrero-Gonzalez Mde L."/>
            <person name="Flores J."/>
        </authorList>
    </citation>
    <scope>NUCLEOTIDE SEQUENCE</scope>
    <source>
        <tissue evidence="2">Cladode</tissue>
    </source>
</reference>
<dbReference type="EMBL" id="GISG01243337">
    <property type="protein sequence ID" value="MBA4669413.1"/>
    <property type="molecule type" value="Transcribed_RNA"/>
</dbReference>
<name>A0A7C9ALP2_OPUST</name>
<protein>
    <submittedName>
        <fullName evidence="2">Uncharacterized protein</fullName>
    </submittedName>
</protein>
<proteinExistence type="predicted"/>
<keyword evidence="1" id="KW-0732">Signal</keyword>
<evidence type="ECO:0000256" key="1">
    <source>
        <dbReference type="SAM" id="SignalP"/>
    </source>
</evidence>
<feature type="chain" id="PRO_5027783991" evidence="1">
    <location>
        <begin position="40"/>
        <end position="106"/>
    </location>
</feature>
<feature type="signal peptide" evidence="1">
    <location>
        <begin position="1"/>
        <end position="39"/>
    </location>
</feature>
<dbReference type="AlphaFoldDB" id="A0A7C9ALP2"/>
<reference evidence="2" key="2">
    <citation type="submission" date="2020-07" db="EMBL/GenBank/DDBJ databases">
        <authorList>
            <person name="Vera ALvarez R."/>
            <person name="Arias-Moreno D.M."/>
            <person name="Jimenez-Jacinto V."/>
            <person name="Jimenez-Bremont J.F."/>
            <person name="Swaminathan K."/>
            <person name="Moose S.P."/>
            <person name="Guerrero-Gonzalez M.L."/>
            <person name="Marino-Ramirez L."/>
            <person name="Landsman D."/>
            <person name="Rodriguez-Kessler M."/>
            <person name="Delgado-Sanchez P."/>
        </authorList>
    </citation>
    <scope>NUCLEOTIDE SEQUENCE</scope>
    <source>
        <tissue evidence="2">Cladode</tissue>
    </source>
</reference>
<evidence type="ECO:0000313" key="2">
    <source>
        <dbReference type="EMBL" id="MBA4669413.1"/>
    </source>
</evidence>
<accession>A0A7C9ALP2</accession>
<sequence length="106" mass="12354">MSQAALSEPTSKIKMNLKCAWWSFALFLLILEGHNEVVAAKIEVKKSHLERAVQHDEGFEHAGMMEAKNENIHRVIHHHHHHHHHHHLILTWIIQCLYSSPLTISR</sequence>
<organism evidence="2">
    <name type="scientific">Opuntia streptacantha</name>
    <name type="common">Prickly pear cactus</name>
    <name type="synonym">Opuntia cardona</name>
    <dbReference type="NCBI Taxonomy" id="393608"/>
    <lineage>
        <taxon>Eukaryota</taxon>
        <taxon>Viridiplantae</taxon>
        <taxon>Streptophyta</taxon>
        <taxon>Embryophyta</taxon>
        <taxon>Tracheophyta</taxon>
        <taxon>Spermatophyta</taxon>
        <taxon>Magnoliopsida</taxon>
        <taxon>eudicotyledons</taxon>
        <taxon>Gunneridae</taxon>
        <taxon>Pentapetalae</taxon>
        <taxon>Caryophyllales</taxon>
        <taxon>Cactineae</taxon>
        <taxon>Cactaceae</taxon>
        <taxon>Opuntioideae</taxon>
        <taxon>Opuntia</taxon>
    </lineage>
</organism>